<keyword evidence="1" id="KW-1185">Reference proteome</keyword>
<dbReference type="RefSeq" id="XP_075099178.1">
    <property type="nucleotide sequence ID" value="XM_075243077.1"/>
</dbReference>
<protein>
    <submittedName>
        <fullName evidence="2">Uncharacterized protein LOC142176037</fullName>
    </submittedName>
</protein>
<proteinExistence type="predicted"/>
<organism evidence="1 2">
    <name type="scientific">Nicotiana tabacum</name>
    <name type="common">Common tobacco</name>
    <dbReference type="NCBI Taxonomy" id="4097"/>
    <lineage>
        <taxon>Eukaryota</taxon>
        <taxon>Viridiplantae</taxon>
        <taxon>Streptophyta</taxon>
        <taxon>Embryophyta</taxon>
        <taxon>Tracheophyta</taxon>
        <taxon>Spermatophyta</taxon>
        <taxon>Magnoliopsida</taxon>
        <taxon>eudicotyledons</taxon>
        <taxon>Gunneridae</taxon>
        <taxon>Pentapetalae</taxon>
        <taxon>asterids</taxon>
        <taxon>lamiids</taxon>
        <taxon>Solanales</taxon>
        <taxon>Solanaceae</taxon>
        <taxon>Nicotianoideae</taxon>
        <taxon>Nicotianeae</taxon>
        <taxon>Nicotiana</taxon>
    </lineage>
</organism>
<evidence type="ECO:0000313" key="2">
    <source>
        <dbReference type="RefSeq" id="XP_075099178.1"/>
    </source>
</evidence>
<accession>A0AC58TPP4</accession>
<reference evidence="1" key="1">
    <citation type="journal article" date="2014" name="Nat. Commun.">
        <title>The tobacco genome sequence and its comparison with those of tomato and potato.</title>
        <authorList>
            <person name="Sierro N."/>
            <person name="Battey J.N."/>
            <person name="Ouadi S."/>
            <person name="Bakaher N."/>
            <person name="Bovet L."/>
            <person name="Willig A."/>
            <person name="Goepfert S."/>
            <person name="Peitsch M.C."/>
            <person name="Ivanov N.V."/>
        </authorList>
    </citation>
    <scope>NUCLEOTIDE SEQUENCE [LARGE SCALE GENOMIC DNA]</scope>
</reference>
<sequence>MAEVDNEAPEKLSHNHPLLLNSNDNSGAILISLQLRGPENYSVWSRAMRIAILGRNKLGFIDGTCRRGKFGPNLVDLWNRCNAIVLSWIMNCVSPELSPELLSEIVYSSNTSAVWNDLKERFDKADLSRIFQIHKNIATINQGTSSISSYFSKLRHLWAEFDSLAPIPGCDCEKSREFVVFMKRLKLLQLFMGLNESHEQAKSQLLMMIPAPSVNKAYSMMMERESQRAIAHTSVPGHTRENCFKLVGYPADFKHKKKENTFPTANFAGNTGDSGTLMPINGSHDVFSAANFAVNEEATSSAKSATTGIFAFLSSIVDDRWIIDTGATNHLVGSSKLLTKLDKESSLKGPLQWAGKQSKLSFLISTTSSNKPFQLVHGNVWGPYRVPKHDGKRYFLILVDDFSRYTWIFLLNNKAETFVTVKQFLALVKNMFNSNVQTLRTYNDYEFFNSQFDELIKENGIVHQSSCVYTPQQNGVVKRKHISILNVARSLRFQGVVPLKFWGECVDTAVYLLNRLPSATLHYKSSFQMLHSHPPNLDHLKTFDYLAYASNPNITNKMLPTAIPAALMGVFLYSKRIQTL</sequence>
<gene>
    <name evidence="2" type="primary">LOC142176037</name>
</gene>
<name>A0AC58TPP4_TOBAC</name>
<evidence type="ECO:0000313" key="1">
    <source>
        <dbReference type="Proteomes" id="UP000790787"/>
    </source>
</evidence>
<dbReference type="Proteomes" id="UP000790787">
    <property type="component" value="Chromosome 22"/>
</dbReference>
<reference evidence="2" key="2">
    <citation type="submission" date="2025-08" db="UniProtKB">
        <authorList>
            <consortium name="RefSeq"/>
        </authorList>
    </citation>
    <scope>IDENTIFICATION</scope>
    <source>
        <tissue evidence="2">Leaf</tissue>
    </source>
</reference>